<dbReference type="PIRSF" id="PIRSF002811">
    <property type="entry name" value="DnaG"/>
    <property type="match status" value="1"/>
</dbReference>
<evidence type="ECO:0000256" key="6">
    <source>
        <dbReference type="ARBA" id="ARBA00022723"/>
    </source>
</evidence>
<reference evidence="16 17" key="1">
    <citation type="submission" date="2018-06" db="EMBL/GenBank/DDBJ databases">
        <title>Complete genome of Desulfovibrio indonesiensis P37SLT.</title>
        <authorList>
            <person name="Crispim J.S."/>
            <person name="Vidigal P.M.P."/>
            <person name="Silva L.C.F."/>
            <person name="Laguardia C.N."/>
            <person name="Araujo L.C."/>
            <person name="Dias R.S."/>
            <person name="Sousa M.P."/>
            <person name="Paula S.O."/>
            <person name="Silva C."/>
        </authorList>
    </citation>
    <scope>NUCLEOTIDE SEQUENCE [LARGE SCALE GENOMIC DNA]</scope>
    <source>
        <strain evidence="16 17">P37SLT</strain>
    </source>
</reference>
<dbReference type="OrthoDB" id="9803773at2"/>
<protein>
    <recommendedName>
        <fullName evidence="12 13">DNA primase</fullName>
        <ecNumber evidence="12">2.7.7.101</ecNumber>
    </recommendedName>
</protein>
<feature type="domain" description="Toprim" evidence="15">
    <location>
        <begin position="259"/>
        <end position="340"/>
    </location>
</feature>
<dbReference type="SMART" id="SM00400">
    <property type="entry name" value="ZnF_CHCC"/>
    <property type="match status" value="1"/>
</dbReference>
<comment type="cofactor">
    <cofactor evidence="12 13 14">
        <name>Zn(2+)</name>
        <dbReference type="ChEBI" id="CHEBI:29105"/>
    </cofactor>
    <text evidence="12 13 14">Binds 1 zinc ion per monomer.</text>
</comment>
<dbReference type="SMART" id="SM00493">
    <property type="entry name" value="TOPRIM"/>
    <property type="match status" value="1"/>
</dbReference>
<dbReference type="GO" id="GO:0003899">
    <property type="term" value="F:DNA-directed RNA polymerase activity"/>
    <property type="evidence" value="ECO:0007669"/>
    <property type="project" value="UniProtKB-UniRule"/>
</dbReference>
<comment type="function">
    <text evidence="12 13">RNA polymerase that catalyzes the synthesis of short RNA molecules used as primers for DNA polymerase during DNA replication.</text>
</comment>
<evidence type="ECO:0000256" key="1">
    <source>
        <dbReference type="ARBA" id="ARBA00022478"/>
    </source>
</evidence>
<dbReference type="EC" id="2.7.7.101" evidence="12"/>
<dbReference type="Gene3D" id="3.90.580.10">
    <property type="entry name" value="Zinc finger, CHC2-type domain"/>
    <property type="match status" value="1"/>
</dbReference>
<evidence type="ECO:0000256" key="13">
    <source>
        <dbReference type="PIRNR" id="PIRNR002811"/>
    </source>
</evidence>
<evidence type="ECO:0000256" key="7">
    <source>
        <dbReference type="ARBA" id="ARBA00022771"/>
    </source>
</evidence>
<evidence type="ECO:0000256" key="14">
    <source>
        <dbReference type="PIRSR" id="PIRSR002811-1"/>
    </source>
</evidence>
<keyword evidence="11 12" id="KW-0804">Transcription</keyword>
<evidence type="ECO:0000256" key="3">
    <source>
        <dbReference type="ARBA" id="ARBA00022679"/>
    </source>
</evidence>
<dbReference type="NCBIfam" id="TIGR01391">
    <property type="entry name" value="dnaG"/>
    <property type="match status" value="1"/>
</dbReference>
<evidence type="ECO:0000256" key="8">
    <source>
        <dbReference type="ARBA" id="ARBA00022833"/>
    </source>
</evidence>
<dbReference type="InterPro" id="IPR036977">
    <property type="entry name" value="DNA_primase_Znf_CHC2"/>
</dbReference>
<keyword evidence="17" id="KW-1185">Reference proteome</keyword>
<dbReference type="GO" id="GO:0003677">
    <property type="term" value="F:DNA binding"/>
    <property type="evidence" value="ECO:0007669"/>
    <property type="project" value="UniProtKB-KW"/>
</dbReference>
<comment type="catalytic activity">
    <reaction evidence="12">
        <text>ssDNA + n NTP = ssDNA/pppN(pN)n-1 hybrid + (n-1) diphosphate.</text>
        <dbReference type="EC" id="2.7.7.101"/>
    </reaction>
</comment>
<evidence type="ECO:0000256" key="9">
    <source>
        <dbReference type="ARBA" id="ARBA00022842"/>
    </source>
</evidence>
<keyword evidence="5 12" id="KW-0235">DNA replication</keyword>
<comment type="domain">
    <text evidence="12">Contains an N-terminal zinc-binding domain, a central core domain that contains the primase activity, and a C-terminal DnaB-binding domain.</text>
</comment>
<dbReference type="InterPro" id="IPR030846">
    <property type="entry name" value="DnaG_bac"/>
</dbReference>
<dbReference type="InterPro" id="IPR034151">
    <property type="entry name" value="TOPRIM_DnaG_bac"/>
</dbReference>
<accession>A0A7M3MCQ7</accession>
<dbReference type="CDD" id="cd03364">
    <property type="entry name" value="TOPRIM_DnaG_primases"/>
    <property type="match status" value="1"/>
</dbReference>
<keyword evidence="9" id="KW-0460">Magnesium</keyword>
<dbReference type="InterPro" id="IPR037068">
    <property type="entry name" value="DNA_primase_core_N_sf"/>
</dbReference>
<evidence type="ECO:0000256" key="5">
    <source>
        <dbReference type="ARBA" id="ARBA00022705"/>
    </source>
</evidence>
<keyword evidence="6 12" id="KW-0479">Metal-binding</keyword>
<dbReference type="InterPro" id="IPR050219">
    <property type="entry name" value="DnaG_primase"/>
</dbReference>
<dbReference type="GO" id="GO:0000428">
    <property type="term" value="C:DNA-directed RNA polymerase complex"/>
    <property type="evidence" value="ECO:0007669"/>
    <property type="project" value="UniProtKB-KW"/>
</dbReference>
<keyword evidence="1 12" id="KW-0240">DNA-directed RNA polymerase</keyword>
<keyword evidence="10 12" id="KW-0238">DNA-binding</keyword>
<dbReference type="Gene3D" id="3.40.1360.10">
    <property type="match status" value="1"/>
</dbReference>
<evidence type="ECO:0000313" key="17">
    <source>
        <dbReference type="Proteomes" id="UP000448292"/>
    </source>
</evidence>
<feature type="zinc finger region" description="CHC2-type" evidence="12 14">
    <location>
        <begin position="36"/>
        <end position="60"/>
    </location>
</feature>
<dbReference type="Gene3D" id="3.90.980.10">
    <property type="entry name" value="DNA primase, catalytic core, N-terminal domain"/>
    <property type="match status" value="1"/>
</dbReference>
<dbReference type="SUPFAM" id="SSF57783">
    <property type="entry name" value="Zinc beta-ribbon"/>
    <property type="match status" value="1"/>
</dbReference>
<dbReference type="Pfam" id="PF13155">
    <property type="entry name" value="Toprim_2"/>
    <property type="match status" value="1"/>
</dbReference>
<keyword evidence="7 12" id="KW-0863">Zinc-finger</keyword>
<dbReference type="GO" id="GO:0006269">
    <property type="term" value="P:DNA replication, synthesis of primer"/>
    <property type="evidence" value="ECO:0007669"/>
    <property type="project" value="UniProtKB-UniRule"/>
</dbReference>
<dbReference type="Pfam" id="PF01807">
    <property type="entry name" value="Zn_ribbon_DnaG"/>
    <property type="match status" value="1"/>
</dbReference>
<dbReference type="PANTHER" id="PTHR30313:SF2">
    <property type="entry name" value="DNA PRIMASE"/>
    <property type="match status" value="1"/>
</dbReference>
<dbReference type="FunFam" id="3.90.980.10:FF:000001">
    <property type="entry name" value="DNA primase"/>
    <property type="match status" value="1"/>
</dbReference>
<keyword evidence="8 12" id="KW-0862">Zinc</keyword>
<evidence type="ECO:0000256" key="10">
    <source>
        <dbReference type="ARBA" id="ARBA00023125"/>
    </source>
</evidence>
<sequence length="579" mass="65361">MSRDDVAEVKARTSLMELVKRFADVRRVGNRWMAPCPFHQETKPSFSINEEEGFYYCFGCQAAGDVIDFYCRVHGLEFREGLEQLALEAGVELSRSPQAADPKAQQKRQFRRRAVDIYELAAGYYRQSLFSQHGAECREYLKGRGLTKETVTAFGLGYAPEGWQNLHDFLRSRKVNIADAVECGLLVKNDRGRLYDRFRGRLMFPIQDLSGKVIAFGGRILISSDREPKYINSSDSALYKKGEHLFGLNVARRAISVTRSALITEGYMDVLTLHQYGYENACGVLGTALTPDQIRRLSGFCSLVECIFDGDRAGRQAALRSAEMLLSAGLKCRVLILPESEDVDSLLQKQGTEAFEAVRNDAPDGLEFCMDTIRRDRSPKEIVQWAIQFVTNLNDPELAAFYATRIMHGLGLSEEELRPALASHSEKRGGKKPSLTKSVPKAMSIQAKRERHLLQFALCFPQHIPLLCERGADRAFATSRGRALWEKLIDYGHAGVSAYLDEGEKRFFTECRMEREYLAADEQKLLEEVLDSLQTMAEQAKRREIQKRLRNHAGHGAHDPIEDLRALQQTLGTGRNDGQ</sequence>
<dbReference type="InterPro" id="IPR006295">
    <property type="entry name" value="DNA_primase_DnaG"/>
</dbReference>
<comment type="caution">
    <text evidence="16">The sequence shown here is derived from an EMBL/GenBank/DDBJ whole genome shotgun (WGS) entry which is preliminary data.</text>
</comment>
<organism evidence="16 17">
    <name type="scientific">Oceanidesulfovibrio indonesiensis</name>
    <dbReference type="NCBI Taxonomy" id="54767"/>
    <lineage>
        <taxon>Bacteria</taxon>
        <taxon>Pseudomonadati</taxon>
        <taxon>Thermodesulfobacteriota</taxon>
        <taxon>Desulfovibrionia</taxon>
        <taxon>Desulfovibrionales</taxon>
        <taxon>Desulfovibrionaceae</taxon>
        <taxon>Oceanidesulfovibrio</taxon>
    </lineage>
</organism>
<dbReference type="Pfam" id="PF08275">
    <property type="entry name" value="DNAG_N"/>
    <property type="match status" value="1"/>
</dbReference>
<keyword evidence="2 12" id="KW-0639">Primosome</keyword>
<evidence type="ECO:0000256" key="12">
    <source>
        <dbReference type="HAMAP-Rule" id="MF_00974"/>
    </source>
</evidence>
<evidence type="ECO:0000256" key="2">
    <source>
        <dbReference type="ARBA" id="ARBA00022515"/>
    </source>
</evidence>
<dbReference type="GO" id="GO:0008270">
    <property type="term" value="F:zinc ion binding"/>
    <property type="evidence" value="ECO:0007669"/>
    <property type="project" value="UniProtKB-UniRule"/>
</dbReference>
<dbReference type="GO" id="GO:0005737">
    <property type="term" value="C:cytoplasm"/>
    <property type="evidence" value="ECO:0007669"/>
    <property type="project" value="TreeGrafter"/>
</dbReference>
<comment type="similarity">
    <text evidence="12 13">Belongs to the DnaG primase family.</text>
</comment>
<dbReference type="InterPro" id="IPR013264">
    <property type="entry name" value="DNAG_N"/>
</dbReference>
<dbReference type="GO" id="GO:1990077">
    <property type="term" value="C:primosome complex"/>
    <property type="evidence" value="ECO:0007669"/>
    <property type="project" value="UniProtKB-KW"/>
</dbReference>
<keyword evidence="3 12" id="KW-0808">Transferase</keyword>
<dbReference type="EMBL" id="QMIE01000014">
    <property type="protein sequence ID" value="TVM15845.1"/>
    <property type="molecule type" value="Genomic_DNA"/>
</dbReference>
<dbReference type="PROSITE" id="PS50880">
    <property type="entry name" value="TOPRIM"/>
    <property type="match status" value="1"/>
</dbReference>
<evidence type="ECO:0000259" key="15">
    <source>
        <dbReference type="PROSITE" id="PS50880"/>
    </source>
</evidence>
<evidence type="ECO:0000313" key="16">
    <source>
        <dbReference type="EMBL" id="TVM15845.1"/>
    </source>
</evidence>
<dbReference type="InterPro" id="IPR002694">
    <property type="entry name" value="Znf_CHC2"/>
</dbReference>
<name>A0A7M3MCQ7_9BACT</name>
<proteinExistence type="inferred from homology"/>
<gene>
    <name evidence="12 16" type="primary">dnaG</name>
    <name evidence="16" type="ORF">DPQ33_14165</name>
</gene>
<dbReference type="SUPFAM" id="SSF56731">
    <property type="entry name" value="DNA primase core"/>
    <property type="match status" value="1"/>
</dbReference>
<dbReference type="RefSeq" id="WP_144303886.1">
    <property type="nucleotide sequence ID" value="NZ_QMIE01000014.1"/>
</dbReference>
<dbReference type="HAMAP" id="MF_00974">
    <property type="entry name" value="DNA_primase_DnaG"/>
    <property type="match status" value="1"/>
</dbReference>
<dbReference type="Proteomes" id="UP000448292">
    <property type="component" value="Unassembled WGS sequence"/>
</dbReference>
<dbReference type="InterPro" id="IPR006171">
    <property type="entry name" value="TOPRIM_dom"/>
</dbReference>
<evidence type="ECO:0000256" key="4">
    <source>
        <dbReference type="ARBA" id="ARBA00022695"/>
    </source>
</evidence>
<dbReference type="AlphaFoldDB" id="A0A7M3MCQ7"/>
<evidence type="ECO:0000256" key="11">
    <source>
        <dbReference type="ARBA" id="ARBA00023163"/>
    </source>
</evidence>
<dbReference type="PANTHER" id="PTHR30313">
    <property type="entry name" value="DNA PRIMASE"/>
    <property type="match status" value="1"/>
</dbReference>
<keyword evidence="4 12" id="KW-0548">Nucleotidyltransferase</keyword>
<comment type="subunit">
    <text evidence="12">Monomer. Interacts with DnaB.</text>
</comment>